<dbReference type="PANTHER" id="PTHR11319:SF35">
    <property type="entry name" value="OUTER MEMBRANE PROTEIN PMPC-RELATED"/>
    <property type="match status" value="1"/>
</dbReference>
<keyword evidence="5" id="KW-1185">Reference proteome</keyword>
<feature type="domain" description="Bacterial repeat" evidence="3">
    <location>
        <begin position="1192"/>
        <end position="1258"/>
    </location>
</feature>
<evidence type="ECO:0000313" key="5">
    <source>
        <dbReference type="Proteomes" id="UP000471640"/>
    </source>
</evidence>
<evidence type="ECO:0000259" key="2">
    <source>
        <dbReference type="Pfam" id="PF18203"/>
    </source>
</evidence>
<feature type="domain" description="Bacterial repeat" evidence="3">
    <location>
        <begin position="1040"/>
        <end position="1080"/>
    </location>
</feature>
<feature type="domain" description="Bacterial repeat" evidence="3">
    <location>
        <begin position="1422"/>
        <end position="1486"/>
    </location>
</feature>
<dbReference type="InterPro" id="IPR059226">
    <property type="entry name" value="Choice_anch_Q_dom"/>
</dbReference>
<feature type="domain" description="Bacterial repeat" evidence="3">
    <location>
        <begin position="1729"/>
        <end position="1785"/>
    </location>
</feature>
<dbReference type="InterPro" id="IPR011050">
    <property type="entry name" value="Pectin_lyase_fold/virulence"/>
</dbReference>
<dbReference type="SUPFAM" id="SSF51126">
    <property type="entry name" value="Pectin lyase-like"/>
    <property type="match status" value="2"/>
</dbReference>
<feature type="domain" description="Bacterial repeat" evidence="3">
    <location>
        <begin position="1497"/>
        <end position="1557"/>
    </location>
</feature>
<feature type="domain" description="Bacterial repeat" evidence="3">
    <location>
        <begin position="1655"/>
        <end position="1717"/>
    </location>
</feature>
<dbReference type="InterPro" id="IPR012334">
    <property type="entry name" value="Pectin_lyas_fold"/>
</dbReference>
<protein>
    <submittedName>
        <fullName evidence="4">IPTL-CTERM sorting domain-containing protein</fullName>
    </submittedName>
</protein>
<evidence type="ECO:0000313" key="4">
    <source>
        <dbReference type="EMBL" id="NEX21336.1"/>
    </source>
</evidence>
<reference evidence="4 5" key="2">
    <citation type="submission" date="2020-02" db="EMBL/GenBank/DDBJ databases">
        <title>Genome sequences of Thiorhodococcus mannitoliphagus and Thiorhodococcus minor, purple sulfur photosynthetic bacteria in the gammaproteobacterial family, Chromatiaceae.</title>
        <authorList>
            <person name="Aviles F.A."/>
            <person name="Meyer T.E."/>
            <person name="Kyndt J.A."/>
        </authorList>
    </citation>
    <scope>NUCLEOTIDE SEQUENCE [LARGE SCALE GENOMIC DNA]</scope>
    <source>
        <strain evidence="4 5">DSM 18266</strain>
    </source>
</reference>
<comment type="caution">
    <text evidence="4">The sequence shown here is derived from an EMBL/GenBank/DDBJ whole genome shotgun (WGS) entry which is preliminary data.</text>
</comment>
<dbReference type="RefSeq" id="WP_164654438.1">
    <property type="nucleotide sequence ID" value="NZ_JAAIJR010000051.1"/>
</dbReference>
<evidence type="ECO:0000256" key="1">
    <source>
        <dbReference type="SAM" id="SignalP"/>
    </source>
</evidence>
<proteinExistence type="predicted"/>
<feature type="domain" description="Bacterial repeat" evidence="3">
    <location>
        <begin position="1113"/>
        <end position="1171"/>
    </location>
</feature>
<feature type="domain" description="IPTL-CTERM protein sorting" evidence="2">
    <location>
        <begin position="1804"/>
        <end position="1826"/>
    </location>
</feature>
<organism evidence="4 5">
    <name type="scientific">Thiorhodococcus mannitoliphagus</name>
    <dbReference type="NCBI Taxonomy" id="329406"/>
    <lineage>
        <taxon>Bacteria</taxon>
        <taxon>Pseudomonadati</taxon>
        <taxon>Pseudomonadota</taxon>
        <taxon>Gammaproteobacteria</taxon>
        <taxon>Chromatiales</taxon>
        <taxon>Chromatiaceae</taxon>
        <taxon>Thiorhodococcus</taxon>
    </lineage>
</organism>
<feature type="domain" description="Bacterial repeat" evidence="3">
    <location>
        <begin position="1344"/>
        <end position="1411"/>
    </location>
</feature>
<name>A0A6P1DX91_9GAMM</name>
<dbReference type="NCBIfam" id="TIGR04174">
    <property type="entry name" value="IPTL_CTERM"/>
    <property type="match status" value="1"/>
</dbReference>
<dbReference type="InterPro" id="IPR044060">
    <property type="entry name" value="Bacterial_rp_domain"/>
</dbReference>
<reference evidence="5" key="1">
    <citation type="journal article" date="2020" name="Microbiol. Resour. Announc.">
        <title>Draft Genome Sequences of Thiorhodococcus mannitoliphagus and Thiorhodococcus minor, Purple Sulfur Photosynthetic Bacteria in the Gammaproteobacterial Family Chromatiaceae.</title>
        <authorList>
            <person name="Aviles F.A."/>
            <person name="Meyer T.E."/>
            <person name="Kyndt J.A."/>
        </authorList>
    </citation>
    <scope>NUCLEOTIDE SEQUENCE [LARGE SCALE GENOMIC DNA]</scope>
    <source>
        <strain evidence="5">DSM 18266</strain>
    </source>
</reference>
<feature type="domain" description="Bacterial repeat" evidence="3">
    <location>
        <begin position="1576"/>
        <end position="1642"/>
    </location>
</feature>
<gene>
    <name evidence="4" type="ORF">G3480_13610</name>
</gene>
<dbReference type="Gene3D" id="2.160.20.10">
    <property type="entry name" value="Single-stranded right-handed beta-helix, Pectin lyase-like"/>
    <property type="match status" value="1"/>
</dbReference>
<feature type="domain" description="Bacterial repeat" evidence="3">
    <location>
        <begin position="879"/>
        <end position="948"/>
    </location>
</feature>
<dbReference type="NCBIfam" id="NF041518">
    <property type="entry name" value="choice_anch_Q"/>
    <property type="match status" value="2"/>
</dbReference>
<evidence type="ECO:0000259" key="3">
    <source>
        <dbReference type="Pfam" id="PF18998"/>
    </source>
</evidence>
<accession>A0A6P1DX91</accession>
<keyword evidence="1" id="KW-0732">Signal</keyword>
<dbReference type="InterPro" id="IPR026442">
    <property type="entry name" value="IPTL_CTERM"/>
</dbReference>
<dbReference type="Proteomes" id="UP000471640">
    <property type="component" value="Unassembled WGS sequence"/>
</dbReference>
<dbReference type="Pfam" id="PF18998">
    <property type="entry name" value="Flg_new_2"/>
    <property type="match status" value="12"/>
</dbReference>
<dbReference type="SMART" id="SM00710">
    <property type="entry name" value="PbH1"/>
    <property type="match status" value="5"/>
</dbReference>
<feature type="chain" id="PRO_5026840750" evidence="1">
    <location>
        <begin position="45"/>
        <end position="1830"/>
    </location>
</feature>
<dbReference type="PANTHER" id="PTHR11319">
    <property type="entry name" value="G PROTEIN-COUPLED RECEPTOR-RELATED"/>
    <property type="match status" value="1"/>
</dbReference>
<feature type="domain" description="Bacterial repeat" evidence="3">
    <location>
        <begin position="955"/>
        <end position="1026"/>
    </location>
</feature>
<feature type="domain" description="Bacterial repeat" evidence="3">
    <location>
        <begin position="1272"/>
        <end position="1333"/>
    </location>
</feature>
<dbReference type="EMBL" id="JAAIJR010000051">
    <property type="protein sequence ID" value="NEX21336.1"/>
    <property type="molecule type" value="Genomic_DNA"/>
</dbReference>
<sequence>MNTSICRATQRFSPTSIKTAVVRFLVAALVLMLAQAALVSPAAAACTFPVDVATEAELNAAISCYNGTTAAGAYTITLTQNINLTASTTAIDNATSGVSLTIEGGGFAVNGQDIAGVRPFDIAASTNVTMRQLTVTRGRITAIAEVGGGIRNSGTLTIIDSTISNNQTEIFGGGIGNESGGNLTVRNSTISGNSNNAAGGGILNKGQLTLDSVTMTGNYTGNSGALQVDGSGAVAIIQNSILANTSTSGGPGRDCETVNGGTVTDGGHNLVEVQKDCGFVNGANGNIVGVDPVLGRLANNGGPTQTAALLPGSPAIDAGSTTLTADQRGIARPQGATADIGAFESRGFSLAYSAGSPQGTPLNEVFANPLVVRVTSAFNEPVGGGQVTFTAPGSGASLATTPLAATISSNSASQPVTANGVGGSYTVNADMRGNLGGPVPFNLTNLTCVDSASVSTHEELKNAIACFNFRTATVTPYTITLTKNISLSGATTSINNANSGVALVLDGAGFALDGGGLEATRPIDVRPNTVVTIRNLTVQNAKAPVGNSNGGAILNAGTLTIEGSTISGNQAENGAGIYSSGQMEIRNSTISGNTAYIGGGIFNLNRADVDNSTIAGNRADRFGGGVWSQDSPFFITNSTVRLNFANSAGGGLYGTLTLKNTIVIDNSSTFTPSGADLMGNRGQNDVHTSQGYNMIGTFYPLLDDPLRPQPTDIIGQTSLMSPLGDYGGATQTMALLPNSPAINAGDPACPATDQRGVARVGNCDIGAFESRGFVLSATGGSGQGTRINTAFAAPLVATVSSAFAEPVDGGQVIFTAPGSGASLATTPLTTTIGGGSASQPVSANGTEGRYAVNADTRGNLGSPVGFDLRNWITPPTYSVTAQVGTGSGIVICTPSSVSPGGDSTCAATPATGFLVQSWSGDCVAAGSQAQCTLTNIQSDKRSTVDFVAKPPSTFSVSATVGGSVPGSVTCTPSLVKAGGKSQCTAVPGPGDQVDAWTGDCAGTGSNVQCRLSNITSDQSSTVSFKALPLGSYHVSASVVGGNGSVSCTPTTVAKGESSTCTAVPDAGYQVQSWTGACATWGSQDQCYLPKIRADQLSTVSFMPIPPATYSVSATVSAGNGHVSCTPTSVSAGGASSCTAVPDAGWQIDSWSGACTAAGNTDQCDLTNIQADQVSAVSFTQLPLPTYSLSASVDGGNGLVNCAPPTVPQGDSGSCTATPDPGYQVASWSGACASAGTNIDCALSNVQADQVSTVRFAPIPLNQYHVSAKVVLGHGTVDCQPTTVAAGGASTCTATPEAGYQVANWGGDCAGWGTQTQCYLTKIKADKTATVSFAPLPPTSYSVSATVSAGNGQVSCTPSPVTAGDSSSCTAVPDAGWEIQSWGGACAGTGTSTLCSLTNIQANQNATVAFVAQALPSYSVSATVDGGNGTVSCAPTTVVQGDSAHCTATPDTGYQVASWSGDCAATGTNVDCFLGNIQRDQSSTVRFAPLPPAHYSITATVTSGHGAVSCTPPSVLDGGSSTCTAVPDPGYRVQAWGGDCAFAGSQSQCQLSPIRADQVATVSFLHVLPGSYQVSATVTGGNGTVDCVPTTVAKGASSTCTATPDAGYQVAAWGGDCASAGSATQCYLPKIQKNQDATVSFAARTANTFHVSARVDGGHGRVSCTPETVAPGSDSTCTALPDAGYQVAYWDGACLLAGQNPICRLTNIQADQTSTVSFALLSLTTYSVTASVSEGQGTVSCTPASVSAGGASTCTAVPGPDYRVGGWSGACAFAGNSPQCVLTNVQGNQVSAVRFVSNAPTNPNSIPTLSEWGLILLSLMMLGAAQARLRG</sequence>
<dbReference type="InterPro" id="IPR006626">
    <property type="entry name" value="PbH1"/>
</dbReference>
<feature type="signal peptide" evidence="1">
    <location>
        <begin position="1"/>
        <end position="44"/>
    </location>
</feature>
<dbReference type="Pfam" id="PF18203">
    <property type="entry name" value="IPTL-CTERM"/>
    <property type="match status" value="1"/>
</dbReference>